<feature type="transmembrane region" description="Helical" evidence="6">
    <location>
        <begin position="6"/>
        <end position="29"/>
    </location>
</feature>
<evidence type="ECO:0000256" key="2">
    <source>
        <dbReference type="ARBA" id="ARBA00007635"/>
    </source>
</evidence>
<comment type="subcellular location">
    <subcellularLocation>
        <location evidence="1 6">Membrane</location>
        <topology evidence="1 6">Multi-pass membrane protein</topology>
    </subcellularLocation>
</comment>
<evidence type="ECO:0000256" key="4">
    <source>
        <dbReference type="ARBA" id="ARBA00022989"/>
    </source>
</evidence>
<feature type="transmembrane region" description="Helical" evidence="6">
    <location>
        <begin position="278"/>
        <end position="297"/>
    </location>
</feature>
<evidence type="ECO:0000256" key="6">
    <source>
        <dbReference type="RuleBase" id="RU363077"/>
    </source>
</evidence>
<gene>
    <name evidence="8" type="ORF">FPE_LOCUS21325</name>
</gene>
<feature type="transmembrane region" description="Helical" evidence="6">
    <location>
        <begin position="252"/>
        <end position="272"/>
    </location>
</feature>
<dbReference type="PANTHER" id="PTHR31218">
    <property type="entry name" value="WAT1-RELATED PROTEIN"/>
    <property type="match status" value="1"/>
</dbReference>
<dbReference type="AlphaFoldDB" id="A0AAD1ZVC7"/>
<reference evidence="8" key="1">
    <citation type="submission" date="2023-05" db="EMBL/GenBank/DDBJ databases">
        <authorList>
            <person name="Huff M."/>
        </authorList>
    </citation>
    <scope>NUCLEOTIDE SEQUENCE</scope>
</reference>
<feature type="transmembrane region" description="Helical" evidence="6">
    <location>
        <begin position="41"/>
        <end position="58"/>
    </location>
</feature>
<dbReference type="InterPro" id="IPR000620">
    <property type="entry name" value="EamA_dom"/>
</dbReference>
<dbReference type="EMBL" id="OU503048">
    <property type="protein sequence ID" value="CAI9773895.1"/>
    <property type="molecule type" value="Genomic_DNA"/>
</dbReference>
<dbReference type="GO" id="GO:0016020">
    <property type="term" value="C:membrane"/>
    <property type="evidence" value="ECO:0007669"/>
    <property type="project" value="UniProtKB-SubCell"/>
</dbReference>
<sequence length="341" mass="37174">MDSRNAMPYLAAIFLRFVFAGLFIIAKLALNLGMSHFTFTVYRNATAVVVFGPLALLFERILDQILYYAGMKSTTASFATTLFNFLPIISFLLALLLRLEKVKFKSLHGQAKVIGTFVSVGGVLTMAFIKGHVIGLPWTKHEPKSAADYHQNSIKGPLMILGACLCSASFNILQAITLESYTASLSLTAMISAVVGVLGFILSVVVEKGIHFTMWSIHWDIKLLAYTYGGIFCSGLSTYISGYILQKKGPVFLTSFSPLTTLIVAVMSVFILAEQLELGKIVGGFVIVLGLYLVLWGKTKDNHNSSSMVHPEEEPSILQEINSSMRASSSDGSQARTADMV</sequence>
<dbReference type="GO" id="GO:0022857">
    <property type="term" value="F:transmembrane transporter activity"/>
    <property type="evidence" value="ECO:0007669"/>
    <property type="project" value="InterPro"/>
</dbReference>
<feature type="transmembrane region" description="Helical" evidence="6">
    <location>
        <begin position="185"/>
        <end position="206"/>
    </location>
</feature>
<evidence type="ECO:0000256" key="1">
    <source>
        <dbReference type="ARBA" id="ARBA00004141"/>
    </source>
</evidence>
<dbReference type="Pfam" id="PF00892">
    <property type="entry name" value="EamA"/>
    <property type="match status" value="1"/>
</dbReference>
<dbReference type="InterPro" id="IPR037185">
    <property type="entry name" value="EmrE-like"/>
</dbReference>
<keyword evidence="3 6" id="KW-0812">Transmembrane</keyword>
<accession>A0AAD1ZVC7</accession>
<keyword evidence="5 6" id="KW-0472">Membrane</keyword>
<feature type="transmembrane region" description="Helical" evidence="6">
    <location>
        <begin position="111"/>
        <end position="134"/>
    </location>
</feature>
<feature type="domain" description="EamA" evidence="7">
    <location>
        <begin position="155"/>
        <end position="295"/>
    </location>
</feature>
<keyword evidence="4 6" id="KW-1133">Transmembrane helix</keyword>
<evidence type="ECO:0000313" key="9">
    <source>
        <dbReference type="Proteomes" id="UP000834106"/>
    </source>
</evidence>
<dbReference type="SUPFAM" id="SSF103481">
    <property type="entry name" value="Multidrug resistance efflux transporter EmrE"/>
    <property type="match status" value="1"/>
</dbReference>
<feature type="transmembrane region" description="Helical" evidence="6">
    <location>
        <begin position="226"/>
        <end position="245"/>
    </location>
</feature>
<dbReference type="Proteomes" id="UP000834106">
    <property type="component" value="Chromosome 13"/>
</dbReference>
<evidence type="ECO:0000256" key="5">
    <source>
        <dbReference type="ARBA" id="ARBA00023136"/>
    </source>
</evidence>
<feature type="transmembrane region" description="Helical" evidence="6">
    <location>
        <begin position="78"/>
        <end position="99"/>
    </location>
</feature>
<keyword evidence="9" id="KW-1185">Reference proteome</keyword>
<comment type="similarity">
    <text evidence="2 6">Belongs to the drug/metabolite transporter (DMT) superfamily. Plant drug/metabolite exporter (P-DME) (TC 2.A.7.4) family.</text>
</comment>
<name>A0AAD1ZVC7_9LAMI</name>
<evidence type="ECO:0000313" key="8">
    <source>
        <dbReference type="EMBL" id="CAI9773895.1"/>
    </source>
</evidence>
<evidence type="ECO:0000259" key="7">
    <source>
        <dbReference type="Pfam" id="PF00892"/>
    </source>
</evidence>
<organism evidence="8 9">
    <name type="scientific">Fraxinus pennsylvanica</name>
    <dbReference type="NCBI Taxonomy" id="56036"/>
    <lineage>
        <taxon>Eukaryota</taxon>
        <taxon>Viridiplantae</taxon>
        <taxon>Streptophyta</taxon>
        <taxon>Embryophyta</taxon>
        <taxon>Tracheophyta</taxon>
        <taxon>Spermatophyta</taxon>
        <taxon>Magnoliopsida</taxon>
        <taxon>eudicotyledons</taxon>
        <taxon>Gunneridae</taxon>
        <taxon>Pentapetalae</taxon>
        <taxon>asterids</taxon>
        <taxon>lamiids</taxon>
        <taxon>Lamiales</taxon>
        <taxon>Oleaceae</taxon>
        <taxon>Oleeae</taxon>
        <taxon>Fraxinus</taxon>
    </lineage>
</organism>
<evidence type="ECO:0000256" key="3">
    <source>
        <dbReference type="ARBA" id="ARBA00022692"/>
    </source>
</evidence>
<dbReference type="InterPro" id="IPR030184">
    <property type="entry name" value="WAT1-related"/>
</dbReference>
<feature type="transmembrane region" description="Helical" evidence="6">
    <location>
        <begin position="154"/>
        <end position="173"/>
    </location>
</feature>
<protein>
    <recommendedName>
        <fullName evidence="6">WAT1-related protein</fullName>
    </recommendedName>
</protein>
<proteinExistence type="inferred from homology"/>